<dbReference type="AlphaFoldDB" id="A0A0B7AXG8"/>
<organism evidence="1">
    <name type="scientific">Arion vulgaris</name>
    <dbReference type="NCBI Taxonomy" id="1028688"/>
    <lineage>
        <taxon>Eukaryota</taxon>
        <taxon>Metazoa</taxon>
        <taxon>Spiralia</taxon>
        <taxon>Lophotrochozoa</taxon>
        <taxon>Mollusca</taxon>
        <taxon>Gastropoda</taxon>
        <taxon>Heterobranchia</taxon>
        <taxon>Euthyneura</taxon>
        <taxon>Panpulmonata</taxon>
        <taxon>Eupulmonata</taxon>
        <taxon>Stylommatophora</taxon>
        <taxon>Helicina</taxon>
        <taxon>Arionoidea</taxon>
        <taxon>Arionidae</taxon>
        <taxon>Arion</taxon>
    </lineage>
</organism>
<gene>
    <name evidence="1" type="primary">ORF143570</name>
</gene>
<name>A0A0B7AXG8_9EUPU</name>
<evidence type="ECO:0000313" key="1">
    <source>
        <dbReference type="EMBL" id="CEK84600.1"/>
    </source>
</evidence>
<proteinExistence type="predicted"/>
<sequence>MYKFDNLEILVTLRHDTVENHPGRDDERRIRAIQWGEEHQKVDTCNSLAEFSE</sequence>
<reference evidence="1" key="1">
    <citation type="submission" date="2014-12" db="EMBL/GenBank/DDBJ databases">
        <title>Insight into the proteome of Arion vulgaris.</title>
        <authorList>
            <person name="Aradska J."/>
            <person name="Bulat T."/>
            <person name="Smidak R."/>
            <person name="Sarate P."/>
            <person name="Gangsoo J."/>
            <person name="Sialana F."/>
            <person name="Bilban M."/>
            <person name="Lubec G."/>
        </authorList>
    </citation>
    <scope>NUCLEOTIDE SEQUENCE</scope>
    <source>
        <tissue evidence="1">Skin</tissue>
    </source>
</reference>
<dbReference type="EMBL" id="HACG01037735">
    <property type="protein sequence ID" value="CEK84600.1"/>
    <property type="molecule type" value="Transcribed_RNA"/>
</dbReference>
<accession>A0A0B7AXG8</accession>
<protein>
    <submittedName>
        <fullName evidence="1">Uncharacterized protein</fullName>
    </submittedName>
</protein>